<dbReference type="Pfam" id="PF03737">
    <property type="entry name" value="RraA-like"/>
    <property type="match status" value="1"/>
</dbReference>
<protein>
    <submittedName>
        <fullName evidence="2">RraA family protein</fullName>
    </submittedName>
</protein>
<comment type="caution">
    <text evidence="2">The sequence shown here is derived from an EMBL/GenBank/DDBJ whole genome shotgun (WGS) entry which is preliminary data.</text>
</comment>
<name>A0ABW3JYH7_9BACT</name>
<evidence type="ECO:0000256" key="1">
    <source>
        <dbReference type="SAM" id="SignalP"/>
    </source>
</evidence>
<dbReference type="EMBL" id="JBHTKA010000001">
    <property type="protein sequence ID" value="MFD0998959.1"/>
    <property type="molecule type" value="Genomic_DNA"/>
</dbReference>
<dbReference type="Gene3D" id="3.50.30.40">
    <property type="entry name" value="Ribonuclease E inhibitor RraA/RraA-like"/>
    <property type="match status" value="1"/>
</dbReference>
<gene>
    <name evidence="2" type="ORF">ACFQ21_06550</name>
</gene>
<evidence type="ECO:0000313" key="2">
    <source>
        <dbReference type="EMBL" id="MFD0998959.1"/>
    </source>
</evidence>
<dbReference type="Proteomes" id="UP001597112">
    <property type="component" value="Unassembled WGS sequence"/>
</dbReference>
<keyword evidence="1" id="KW-0732">Signal</keyword>
<reference evidence="3" key="1">
    <citation type="journal article" date="2019" name="Int. J. Syst. Evol. Microbiol.">
        <title>The Global Catalogue of Microorganisms (GCM) 10K type strain sequencing project: providing services to taxonomists for standard genome sequencing and annotation.</title>
        <authorList>
            <consortium name="The Broad Institute Genomics Platform"/>
            <consortium name="The Broad Institute Genome Sequencing Center for Infectious Disease"/>
            <person name="Wu L."/>
            <person name="Ma J."/>
        </authorList>
    </citation>
    <scope>NUCLEOTIDE SEQUENCE [LARGE SCALE GENOMIC DNA]</scope>
    <source>
        <strain evidence="3">CCUG 58938</strain>
    </source>
</reference>
<feature type="signal peptide" evidence="1">
    <location>
        <begin position="1"/>
        <end position="19"/>
    </location>
</feature>
<sequence length="305" mass="34362">MKSMMMLLLVLAPVVVSLAQTIARDELIFLTSEWKGERFTDGRPKLPDELLERAKHVTIEEAWLVLKNEGYRCQFEGNWKVVNHNAVMVGRALTAMYIPSRPDIEKNIKERGKKEGRIGNTNAWPIDKLSKGDIYVADCFGKIQGGTLIGDNLASSIYAKSGNGVIFNSAARDLEGISNIQGFNAWVRDWDPSYLENVVLIGLNTPIRLGQAVVLPGDLVLAKEEGVIFIPAHLAQKVIITAEFLSLRDKFAYAMLREGRFTPGEIDNQWTDRVKEAFLQWLDKNPGALPMKRAELDEFMKNRTW</sequence>
<proteinExistence type="predicted"/>
<keyword evidence="3" id="KW-1185">Reference proteome</keyword>
<feature type="chain" id="PRO_5046714955" evidence="1">
    <location>
        <begin position="20"/>
        <end position="305"/>
    </location>
</feature>
<accession>A0ABW3JYH7</accession>
<dbReference type="SUPFAM" id="SSF89562">
    <property type="entry name" value="RraA-like"/>
    <property type="match status" value="1"/>
</dbReference>
<dbReference type="InterPro" id="IPR036704">
    <property type="entry name" value="RraA/RraA-like_sf"/>
</dbReference>
<dbReference type="RefSeq" id="WP_377576537.1">
    <property type="nucleotide sequence ID" value="NZ_JBHTKA010000001.1"/>
</dbReference>
<evidence type="ECO:0000313" key="3">
    <source>
        <dbReference type="Proteomes" id="UP001597112"/>
    </source>
</evidence>
<organism evidence="2 3">
    <name type="scientific">Ohtaekwangia kribbensis</name>
    <dbReference type="NCBI Taxonomy" id="688913"/>
    <lineage>
        <taxon>Bacteria</taxon>
        <taxon>Pseudomonadati</taxon>
        <taxon>Bacteroidota</taxon>
        <taxon>Cytophagia</taxon>
        <taxon>Cytophagales</taxon>
        <taxon>Fulvivirgaceae</taxon>
        <taxon>Ohtaekwangia</taxon>
    </lineage>
</organism>
<dbReference type="InterPro" id="IPR005493">
    <property type="entry name" value="RraA/RraA-like"/>
</dbReference>